<evidence type="ECO:0000256" key="4">
    <source>
        <dbReference type="ARBA" id="ARBA00022989"/>
    </source>
</evidence>
<dbReference type="EMBL" id="BAAAWD010000019">
    <property type="protein sequence ID" value="GAA3030965.1"/>
    <property type="molecule type" value="Genomic_DNA"/>
</dbReference>
<protein>
    <recommendedName>
        <fullName evidence="9">FUSC family protein</fullName>
    </recommendedName>
</protein>
<keyword evidence="5 6" id="KW-0472">Membrane</keyword>
<keyword evidence="2" id="KW-1003">Cell membrane</keyword>
<evidence type="ECO:0000256" key="2">
    <source>
        <dbReference type="ARBA" id="ARBA00022475"/>
    </source>
</evidence>
<evidence type="ECO:0000313" key="8">
    <source>
        <dbReference type="Proteomes" id="UP001499930"/>
    </source>
</evidence>
<sequence length="405" mass="43960">MADPGTDRLRAAIRRELRYVREQAAGLATRDSEQRFELRQIAKATLAAVLAWLLADRLLPRETVWIAPATAVIMVHATVYQTLTNGVRRVFAVAAGVILAGSVGYLIGLTALGLLLVVPPALVAARWHRMGRHGTDVATTAVLMLSFGAASQERYLLAYVVATGVGAVCGALVNAMLWPPLYYRRPREAVRRLSGEAATLLENVAGGMREGCDLSGLPDWRQQAERLDEHLARAASAIADGAESRRYNLRGARVPEPDDYQRLLSAMSEIGVHLHALVRALAHIAQRGRPHGDGPPWISEEFGRDYAELLDLLARALRARMRIADEPARLSALISVALERADAIQEQMTEEVRTGSLDQPRGWAVTGSLLTDAERVLTILKALHADSLRDPAVLGDGDGVPDALV</sequence>
<keyword evidence="3 6" id="KW-0812">Transmembrane</keyword>
<accession>A0ABP6L5N8</accession>
<dbReference type="PANTHER" id="PTHR30509:SF9">
    <property type="entry name" value="MULTIDRUG RESISTANCE PROTEIN MDTO"/>
    <property type="match status" value="1"/>
</dbReference>
<evidence type="ECO:0000313" key="7">
    <source>
        <dbReference type="EMBL" id="GAA3030965.1"/>
    </source>
</evidence>
<proteinExistence type="predicted"/>
<keyword evidence="8" id="KW-1185">Reference proteome</keyword>
<feature type="transmembrane region" description="Helical" evidence="6">
    <location>
        <begin position="90"/>
        <end position="118"/>
    </location>
</feature>
<dbReference type="Proteomes" id="UP001499930">
    <property type="component" value="Unassembled WGS sequence"/>
</dbReference>
<dbReference type="PANTHER" id="PTHR30509">
    <property type="entry name" value="P-HYDROXYBENZOIC ACID EFFLUX PUMP SUBUNIT-RELATED"/>
    <property type="match status" value="1"/>
</dbReference>
<dbReference type="Pfam" id="PF06081">
    <property type="entry name" value="ArAE_1"/>
    <property type="match status" value="1"/>
</dbReference>
<evidence type="ECO:0000256" key="5">
    <source>
        <dbReference type="ARBA" id="ARBA00023136"/>
    </source>
</evidence>
<feature type="transmembrane region" description="Helical" evidence="6">
    <location>
        <begin position="156"/>
        <end position="177"/>
    </location>
</feature>
<keyword evidence="4 6" id="KW-1133">Transmembrane helix</keyword>
<dbReference type="InterPro" id="IPR010343">
    <property type="entry name" value="ArAE_1"/>
</dbReference>
<comment type="caution">
    <text evidence="7">The sequence shown here is derived from an EMBL/GenBank/DDBJ whole genome shotgun (WGS) entry which is preliminary data.</text>
</comment>
<dbReference type="RefSeq" id="WP_344903478.1">
    <property type="nucleotide sequence ID" value="NZ_BAAAWD010000019.1"/>
</dbReference>
<name>A0ABP6L5N8_9ACTN</name>
<gene>
    <name evidence="7" type="ORF">GCM10017559_67370</name>
</gene>
<organism evidence="7 8">
    <name type="scientific">Streptosporangium longisporum</name>
    <dbReference type="NCBI Taxonomy" id="46187"/>
    <lineage>
        <taxon>Bacteria</taxon>
        <taxon>Bacillati</taxon>
        <taxon>Actinomycetota</taxon>
        <taxon>Actinomycetes</taxon>
        <taxon>Streptosporangiales</taxon>
        <taxon>Streptosporangiaceae</taxon>
        <taxon>Streptosporangium</taxon>
    </lineage>
</organism>
<evidence type="ECO:0008006" key="9">
    <source>
        <dbReference type="Google" id="ProtNLM"/>
    </source>
</evidence>
<evidence type="ECO:0000256" key="3">
    <source>
        <dbReference type="ARBA" id="ARBA00022692"/>
    </source>
</evidence>
<evidence type="ECO:0000256" key="6">
    <source>
        <dbReference type="SAM" id="Phobius"/>
    </source>
</evidence>
<comment type="subcellular location">
    <subcellularLocation>
        <location evidence="1">Cell membrane</location>
        <topology evidence="1">Multi-pass membrane protein</topology>
    </subcellularLocation>
</comment>
<evidence type="ECO:0000256" key="1">
    <source>
        <dbReference type="ARBA" id="ARBA00004651"/>
    </source>
</evidence>
<reference evidence="8" key="1">
    <citation type="journal article" date="2019" name="Int. J. Syst. Evol. Microbiol.">
        <title>The Global Catalogue of Microorganisms (GCM) 10K type strain sequencing project: providing services to taxonomists for standard genome sequencing and annotation.</title>
        <authorList>
            <consortium name="The Broad Institute Genomics Platform"/>
            <consortium name="The Broad Institute Genome Sequencing Center for Infectious Disease"/>
            <person name="Wu L."/>
            <person name="Ma J."/>
        </authorList>
    </citation>
    <scope>NUCLEOTIDE SEQUENCE [LARGE SCALE GENOMIC DNA]</scope>
    <source>
        <strain evidence="8">JCM 3106</strain>
    </source>
</reference>